<dbReference type="InterPro" id="IPR037175">
    <property type="entry name" value="KFase_sf"/>
</dbReference>
<dbReference type="Gene3D" id="3.50.30.50">
    <property type="entry name" value="Putative cyclase"/>
    <property type="match status" value="1"/>
</dbReference>
<dbReference type="InterPro" id="IPR007325">
    <property type="entry name" value="KFase/CYL"/>
</dbReference>
<evidence type="ECO:0000313" key="5">
    <source>
        <dbReference type="EMBL" id="QOL01214.1"/>
    </source>
</evidence>
<name>A0A7L9QEF5_9CHLO</name>
<accession>A0A7L9QEF5</accession>
<comment type="subcellular location">
    <subcellularLocation>
        <location evidence="1">Secreted</location>
        <location evidence="1">Extracellular space</location>
        <location evidence="1">Extracellular matrix</location>
    </subcellularLocation>
</comment>
<dbReference type="Pfam" id="PF04199">
    <property type="entry name" value="Cyclase"/>
    <property type="match status" value="1"/>
</dbReference>
<feature type="chain" id="PRO_5029664421" evidence="4">
    <location>
        <begin position="27"/>
        <end position="263"/>
    </location>
</feature>
<dbReference type="PANTHER" id="PTHR31118">
    <property type="entry name" value="CYCLASE-LIKE PROTEIN 2"/>
    <property type="match status" value="1"/>
</dbReference>
<evidence type="ECO:0000256" key="4">
    <source>
        <dbReference type="SAM" id="SignalP"/>
    </source>
</evidence>
<dbReference type="EMBL" id="MT438967">
    <property type="protein sequence ID" value="QOL01214.1"/>
    <property type="molecule type" value="mRNA"/>
</dbReference>
<dbReference type="PANTHER" id="PTHR31118:SF12">
    <property type="entry name" value="CYCLASE-LIKE PROTEIN 2"/>
    <property type="match status" value="1"/>
</dbReference>
<sequence>MPYPRDCTMLLSIITFLIMPFALCAAAFDAQCGWDAHMSDSQISGRNTRRLIDISVAIHPESPSWEKSDGLGEYRELVERQDQGGLAFVSKVNLVVHTTTHFDAPSHFLQEAFDSGRGIEAMDLSIMNGPALVVEVPHDRNITAEVLSTLSIPSGTERLLFKTVSSAKKLMYHTPFLTNYTALTETGSDWVVQHGIKFVGIDYVSIATYEELTAAHQSLMRVGTGIVEGLDLSHVEPGLYDVHCLPLKLHGSEGAPGRCILLD</sequence>
<evidence type="ECO:0000256" key="3">
    <source>
        <dbReference type="ARBA" id="ARBA00022530"/>
    </source>
</evidence>
<dbReference type="GO" id="GO:0004061">
    <property type="term" value="F:arylformamidase activity"/>
    <property type="evidence" value="ECO:0007669"/>
    <property type="project" value="InterPro"/>
</dbReference>
<protein>
    <submittedName>
        <fullName evidence="5">Putative extracellular protein TR9_022</fullName>
    </submittedName>
</protein>
<reference evidence="5" key="1">
    <citation type="journal article" date="2020" name="Microb. Ecol.">
        <title>The Under-explored Extracellular Proteome of Aero-Terrestrial Microalgae Provides Clues on Different Mechanisms of Desiccation Tolerance in Non-Model Organisms.</title>
        <authorList>
            <person name="Gonzalez-Hourcade M."/>
            <person name="Del Campo E.M."/>
            <person name="Casano L.M."/>
        </authorList>
    </citation>
    <scope>NUCLEOTIDE SEQUENCE</scope>
    <source>
        <strain evidence="5">TR9</strain>
    </source>
</reference>
<feature type="signal peptide" evidence="4">
    <location>
        <begin position="1"/>
        <end position="26"/>
    </location>
</feature>
<dbReference type="AlphaFoldDB" id="A0A7L9QEF5"/>
<comment type="similarity">
    <text evidence="2">Belongs to the Cyclase 1 superfamily.</text>
</comment>
<proteinExistence type="evidence at transcript level"/>
<keyword evidence="4" id="KW-0732">Signal</keyword>
<dbReference type="GO" id="GO:0019441">
    <property type="term" value="P:L-tryptophan catabolic process to kynurenine"/>
    <property type="evidence" value="ECO:0007669"/>
    <property type="project" value="InterPro"/>
</dbReference>
<evidence type="ECO:0000256" key="2">
    <source>
        <dbReference type="ARBA" id="ARBA00007865"/>
    </source>
</evidence>
<dbReference type="SUPFAM" id="SSF102198">
    <property type="entry name" value="Putative cyclase"/>
    <property type="match status" value="1"/>
</dbReference>
<keyword evidence="3" id="KW-0272">Extracellular matrix</keyword>
<evidence type="ECO:0000256" key="1">
    <source>
        <dbReference type="ARBA" id="ARBA00004498"/>
    </source>
</evidence>
<keyword evidence="3" id="KW-0964">Secreted</keyword>
<organism evidence="5">
    <name type="scientific">Trebouxia lynnae</name>
    <dbReference type="NCBI Taxonomy" id="1825957"/>
    <lineage>
        <taxon>Eukaryota</taxon>
        <taxon>Viridiplantae</taxon>
        <taxon>Chlorophyta</taxon>
        <taxon>core chlorophytes</taxon>
        <taxon>Trebouxiophyceae</taxon>
        <taxon>Trebouxiales</taxon>
        <taxon>Trebouxiaceae</taxon>
        <taxon>Trebouxia</taxon>
    </lineage>
</organism>